<dbReference type="SUPFAM" id="SSF110849">
    <property type="entry name" value="ParB/Sulfiredoxin"/>
    <property type="match status" value="1"/>
</dbReference>
<keyword evidence="2" id="KW-1185">Reference proteome</keyword>
<proteinExistence type="predicted"/>
<organism evidence="1 2">
    <name type="scientific">Xanthomonas floridensis</name>
    <dbReference type="NCBI Taxonomy" id="1843580"/>
    <lineage>
        <taxon>Bacteria</taxon>
        <taxon>Pseudomonadati</taxon>
        <taxon>Pseudomonadota</taxon>
        <taxon>Gammaproteobacteria</taxon>
        <taxon>Lysobacterales</taxon>
        <taxon>Lysobacteraceae</taxon>
        <taxon>Xanthomonas</taxon>
    </lineage>
</organism>
<dbReference type="Proteomes" id="UP001303614">
    <property type="component" value="Unassembled WGS sequence"/>
</dbReference>
<protein>
    <submittedName>
        <fullName evidence="1">ParB N-terminal domain-containing protein</fullName>
    </submittedName>
</protein>
<reference evidence="1 2" key="1">
    <citation type="submission" date="2023-12" db="EMBL/GenBank/DDBJ databases">
        <title>Genome sequencing of Xanthomonas floridensis.</title>
        <authorList>
            <person name="Greer S."/>
            <person name="Harrison J."/>
            <person name="Grant M."/>
            <person name="Vicente J."/>
            <person name="Studholme D."/>
        </authorList>
    </citation>
    <scope>NUCLEOTIDE SEQUENCE [LARGE SCALE GENOMIC DNA]</scope>
    <source>
        <strain evidence="1 2">WHRI 8848</strain>
    </source>
</reference>
<evidence type="ECO:0000313" key="1">
    <source>
        <dbReference type="EMBL" id="MEA5125349.1"/>
    </source>
</evidence>
<gene>
    <name evidence="1" type="ORF">VB146_16120</name>
</gene>
<sequence>MELKVKISHGQATVREWHKECETVLGREVGGNLSGREEKWCAIELDSNKLLGWLTTTRDNFTWKPKPSSLQFHVTSIQSGTTIDAPVMCSDLDTDGSIRFVDGRHRTVALQQLGATKIPVMVPKSQIKLFLDYLG</sequence>
<dbReference type="Gene3D" id="3.90.1530.10">
    <property type="entry name" value="Conserved hypothetical protein from pyrococcus furiosus pfu- 392566-001, ParB domain"/>
    <property type="match status" value="1"/>
</dbReference>
<name>A0ABU5Q1J6_9XANT</name>
<dbReference type="RefSeq" id="WP_082861929.1">
    <property type="nucleotide sequence ID" value="NZ_JAYFSN010000022.1"/>
</dbReference>
<dbReference type="EMBL" id="JAYFSO010000022">
    <property type="protein sequence ID" value="MEA5125349.1"/>
    <property type="molecule type" value="Genomic_DNA"/>
</dbReference>
<evidence type="ECO:0000313" key="2">
    <source>
        <dbReference type="Proteomes" id="UP001303614"/>
    </source>
</evidence>
<comment type="caution">
    <text evidence="1">The sequence shown here is derived from an EMBL/GenBank/DDBJ whole genome shotgun (WGS) entry which is preliminary data.</text>
</comment>
<dbReference type="InterPro" id="IPR036086">
    <property type="entry name" value="ParB/Sulfiredoxin_sf"/>
</dbReference>
<accession>A0ABU5Q1J6</accession>